<dbReference type="InterPro" id="IPR036259">
    <property type="entry name" value="MFS_trans_sf"/>
</dbReference>
<reference evidence="7" key="3">
    <citation type="submission" date="2016-07" db="EMBL/GenBank/DDBJ databases">
        <title>Evolution of pathogenesis and genome organization in the Tremellales.</title>
        <authorList>
            <person name="Cuomo C."/>
            <person name="Litvintseva A."/>
            <person name="Heitman J."/>
            <person name="Chen Y."/>
            <person name="Sun S."/>
            <person name="Springer D."/>
            <person name="Dromer F."/>
            <person name="Young S."/>
            <person name="Zeng Q."/>
            <person name="Chapman S."/>
            <person name="Gujja S."/>
            <person name="Saif S."/>
            <person name="Birren B."/>
        </authorList>
    </citation>
    <scope>NUCLEOTIDE SEQUENCE</scope>
    <source>
        <strain evidence="7">CBS 10737</strain>
    </source>
</reference>
<evidence type="ECO:0000313" key="9">
    <source>
        <dbReference type="Proteomes" id="UP000094020"/>
    </source>
</evidence>
<accession>A0A1B9HSI3</accession>
<evidence type="ECO:0000256" key="6">
    <source>
        <dbReference type="SAM" id="Phobius"/>
    </source>
</evidence>
<feature type="compositionally biased region" description="Basic and acidic residues" evidence="5">
    <location>
        <begin position="10"/>
        <end position="20"/>
    </location>
</feature>
<dbReference type="GeneID" id="30176072"/>
<keyword evidence="3 6" id="KW-1133">Transmembrane helix</keyword>
<evidence type="ECO:0000313" key="8">
    <source>
        <dbReference type="EMBL" id="WWC69811.1"/>
    </source>
</evidence>
<organism evidence="7">
    <name type="scientific">Kwoniella pini CBS 10737</name>
    <dbReference type="NCBI Taxonomy" id="1296096"/>
    <lineage>
        <taxon>Eukaryota</taxon>
        <taxon>Fungi</taxon>
        <taxon>Dikarya</taxon>
        <taxon>Basidiomycota</taxon>
        <taxon>Agaricomycotina</taxon>
        <taxon>Tremellomycetes</taxon>
        <taxon>Tremellales</taxon>
        <taxon>Cryptococcaceae</taxon>
        <taxon>Kwoniella</taxon>
    </lineage>
</organism>
<evidence type="ECO:0000256" key="1">
    <source>
        <dbReference type="ARBA" id="ARBA00004141"/>
    </source>
</evidence>
<dbReference type="AlphaFoldDB" id="A0A1B9HSI3"/>
<dbReference type="EMBL" id="KV700118">
    <property type="protein sequence ID" value="OCF46226.1"/>
    <property type="molecule type" value="Genomic_DNA"/>
</dbReference>
<evidence type="ECO:0000256" key="3">
    <source>
        <dbReference type="ARBA" id="ARBA00022989"/>
    </source>
</evidence>
<dbReference type="EMBL" id="CP144523">
    <property type="protein sequence ID" value="WWC69811.1"/>
    <property type="molecule type" value="Genomic_DNA"/>
</dbReference>
<name>A0A1B9HSI3_9TREE</name>
<feature type="transmembrane region" description="Helical" evidence="6">
    <location>
        <begin position="386"/>
        <end position="407"/>
    </location>
</feature>
<reference evidence="7" key="1">
    <citation type="submission" date="2013-07" db="EMBL/GenBank/DDBJ databases">
        <title>The Genome Sequence of Cryptococcus pinus CBS10737.</title>
        <authorList>
            <consortium name="The Broad Institute Genome Sequencing Platform"/>
            <person name="Cuomo C."/>
            <person name="Litvintseva A."/>
            <person name="Chen Y."/>
            <person name="Heitman J."/>
            <person name="Sun S."/>
            <person name="Springer D."/>
            <person name="Dromer F."/>
            <person name="Young S.K."/>
            <person name="Zeng Q."/>
            <person name="Gargeya S."/>
            <person name="Fitzgerald M."/>
            <person name="Abouelleil A."/>
            <person name="Alvarado L."/>
            <person name="Berlin A.M."/>
            <person name="Chapman S.B."/>
            <person name="Dewar J."/>
            <person name="Goldberg J."/>
            <person name="Griggs A."/>
            <person name="Gujja S."/>
            <person name="Hansen M."/>
            <person name="Howarth C."/>
            <person name="Imamovic A."/>
            <person name="Larimer J."/>
            <person name="McCowan C."/>
            <person name="Murphy C."/>
            <person name="Pearson M."/>
            <person name="Priest M."/>
            <person name="Roberts A."/>
            <person name="Saif S."/>
            <person name="Shea T."/>
            <person name="Sykes S."/>
            <person name="Wortman J."/>
            <person name="Nusbaum C."/>
            <person name="Birren B."/>
        </authorList>
    </citation>
    <scope>NUCLEOTIDE SEQUENCE [LARGE SCALE GENOMIC DNA]</scope>
    <source>
        <strain evidence="7">CBS 10737</strain>
    </source>
</reference>
<protein>
    <recommendedName>
        <fullName evidence="10">UNC93-like protein</fullName>
    </recommendedName>
</protein>
<feature type="transmembrane region" description="Helical" evidence="6">
    <location>
        <begin position="123"/>
        <end position="141"/>
    </location>
</feature>
<evidence type="ECO:0008006" key="10">
    <source>
        <dbReference type="Google" id="ProtNLM"/>
    </source>
</evidence>
<dbReference type="SUPFAM" id="SSF103473">
    <property type="entry name" value="MFS general substrate transporter"/>
    <property type="match status" value="1"/>
</dbReference>
<dbReference type="KEGG" id="kpin:30176072"/>
<feature type="transmembrane region" description="Helical" evidence="6">
    <location>
        <begin position="55"/>
        <end position="76"/>
    </location>
</feature>
<dbReference type="PANTHER" id="PTHR23294">
    <property type="entry name" value="ET TRANSLATION PRODUCT-RELATED"/>
    <property type="match status" value="1"/>
</dbReference>
<keyword evidence="4 6" id="KW-0472">Membrane</keyword>
<evidence type="ECO:0000256" key="5">
    <source>
        <dbReference type="SAM" id="MobiDB-lite"/>
    </source>
</evidence>
<dbReference type="InterPro" id="IPR051617">
    <property type="entry name" value="UNC-93-like_regulator"/>
</dbReference>
<feature type="transmembrane region" description="Helical" evidence="6">
    <location>
        <begin position="278"/>
        <end position="300"/>
    </location>
</feature>
<dbReference type="GO" id="GO:0022857">
    <property type="term" value="F:transmembrane transporter activity"/>
    <property type="evidence" value="ECO:0007669"/>
    <property type="project" value="InterPro"/>
</dbReference>
<dbReference type="Pfam" id="PF07690">
    <property type="entry name" value="MFS_1"/>
    <property type="match status" value="1"/>
</dbReference>
<feature type="transmembrane region" description="Helical" evidence="6">
    <location>
        <begin position="219"/>
        <end position="239"/>
    </location>
</feature>
<gene>
    <name evidence="7" type="ORF">I206_07703</name>
    <name evidence="8" type="ORF">I206_103754</name>
</gene>
<dbReference type="PANTHER" id="PTHR23294:SF19">
    <property type="entry name" value="DUF895 DOMAIN MEMBRANE PROTEIN-RELATED"/>
    <property type="match status" value="1"/>
</dbReference>
<dbReference type="GO" id="GO:0016020">
    <property type="term" value="C:membrane"/>
    <property type="evidence" value="ECO:0007669"/>
    <property type="project" value="UniProtKB-SubCell"/>
</dbReference>
<evidence type="ECO:0000256" key="2">
    <source>
        <dbReference type="ARBA" id="ARBA00022692"/>
    </source>
</evidence>
<keyword evidence="9" id="KW-1185">Reference proteome</keyword>
<proteinExistence type="predicted"/>
<feature type="region of interest" description="Disordered" evidence="5">
    <location>
        <begin position="1"/>
        <end position="20"/>
    </location>
</feature>
<evidence type="ECO:0000256" key="4">
    <source>
        <dbReference type="ARBA" id="ARBA00023136"/>
    </source>
</evidence>
<dbReference type="InterPro" id="IPR011701">
    <property type="entry name" value="MFS"/>
</dbReference>
<sequence>MTSSNILTTHGDDDKNKQMEHDGTAVIQQQVANDMNDDTREPDQAYLRAPKRLRWFRGTLFQMFLFGLLSFSGPAMSDAIDNLGGGGLATPYTANAANSANYATACAMTLFGGPLINKMGIKWSCIIAATFFPIQGASYYVNSKYGTQWFVIFVGAIGGFFGGLLYVAESTAMLSYPQPHQRGKYIGIWVSMRNSGQLLGGAISLGVNVKTAGVGAVSITTYLIFIVLECLGLPGALLLSPTSKVRQTDGRPVPLAAPQSWKIETKLLLKHIVHKRTLLMFFPAFYSFFYGGVYTTYLSLHFSVRARALSSFLYPLVTIMLCTAFGRLIDNKRWSQKTRAWIGFAFWAVPQAAVFIWTAILYAQFEKHNLKGIDYTNNTADWFRCYLPYLIIQSTGYACQLYLYWLLGCFSSDVKSSARTGGLFRCFETAGQAISHGINSRTSDKRVPLYINIGIYCLMVPTLTMLIRMVPSNPQTYDDVTEEKAVEAVNETQETMAVEARGL</sequence>
<dbReference type="OrthoDB" id="196103at2759"/>
<dbReference type="RefSeq" id="XP_019007445.1">
    <property type="nucleotide sequence ID" value="XM_019159393.1"/>
</dbReference>
<keyword evidence="2 6" id="KW-0812">Transmembrane</keyword>
<feature type="transmembrane region" description="Helical" evidence="6">
    <location>
        <begin position="449"/>
        <end position="470"/>
    </location>
</feature>
<feature type="transmembrane region" description="Helical" evidence="6">
    <location>
        <begin position="312"/>
        <end position="329"/>
    </location>
</feature>
<evidence type="ECO:0000313" key="7">
    <source>
        <dbReference type="EMBL" id="OCF46226.1"/>
    </source>
</evidence>
<feature type="transmembrane region" description="Helical" evidence="6">
    <location>
        <begin position="147"/>
        <end position="167"/>
    </location>
</feature>
<reference evidence="8" key="2">
    <citation type="submission" date="2013-07" db="EMBL/GenBank/DDBJ databases">
        <authorList>
            <consortium name="The Broad Institute Genome Sequencing Platform"/>
            <person name="Cuomo C."/>
            <person name="Litvintseva A."/>
            <person name="Chen Y."/>
            <person name="Heitman J."/>
            <person name="Sun S."/>
            <person name="Springer D."/>
            <person name="Dromer F."/>
            <person name="Young S.K."/>
            <person name="Zeng Q."/>
            <person name="Gargeya S."/>
            <person name="Fitzgerald M."/>
            <person name="Abouelleil A."/>
            <person name="Alvarado L."/>
            <person name="Berlin A.M."/>
            <person name="Chapman S.B."/>
            <person name="Dewar J."/>
            <person name="Goldberg J."/>
            <person name="Griggs A."/>
            <person name="Gujja S."/>
            <person name="Hansen M."/>
            <person name="Howarth C."/>
            <person name="Imamovic A."/>
            <person name="Larimer J."/>
            <person name="McCowan C."/>
            <person name="Murphy C."/>
            <person name="Pearson M."/>
            <person name="Priest M."/>
            <person name="Roberts A."/>
            <person name="Saif S."/>
            <person name="Shea T."/>
            <person name="Sykes S."/>
            <person name="Wortman J."/>
            <person name="Nusbaum C."/>
            <person name="Birren B."/>
        </authorList>
    </citation>
    <scope>NUCLEOTIDE SEQUENCE</scope>
    <source>
        <strain evidence="8">CBS 10737</strain>
    </source>
</reference>
<reference evidence="8" key="4">
    <citation type="submission" date="2024-02" db="EMBL/GenBank/DDBJ databases">
        <title>Comparative genomics of Cryptococcus and Kwoniella reveals pathogenesis evolution and contrasting modes of karyotype evolution via chromosome fusion or intercentromeric recombination.</title>
        <authorList>
            <person name="Coelho M.A."/>
            <person name="David-Palma M."/>
            <person name="Shea T."/>
            <person name="Bowers K."/>
            <person name="McGinley-Smith S."/>
            <person name="Mohammad A.W."/>
            <person name="Gnirke A."/>
            <person name="Yurkov A.M."/>
            <person name="Nowrousian M."/>
            <person name="Sun S."/>
            <person name="Cuomo C.A."/>
            <person name="Heitman J."/>
        </authorList>
    </citation>
    <scope>NUCLEOTIDE SEQUENCE</scope>
    <source>
        <strain evidence="8">CBS 10737</strain>
    </source>
</reference>
<feature type="transmembrane region" description="Helical" evidence="6">
    <location>
        <begin position="341"/>
        <end position="363"/>
    </location>
</feature>
<comment type="subcellular location">
    <subcellularLocation>
        <location evidence="1">Membrane</location>
        <topology evidence="1">Multi-pass membrane protein</topology>
    </subcellularLocation>
</comment>
<dbReference type="Gene3D" id="1.20.1250.20">
    <property type="entry name" value="MFS general substrate transporter like domains"/>
    <property type="match status" value="1"/>
</dbReference>
<dbReference type="Proteomes" id="UP000094020">
    <property type="component" value="Chromosome 5"/>
</dbReference>